<feature type="region of interest" description="Disordered" evidence="1">
    <location>
        <begin position="389"/>
        <end position="410"/>
    </location>
</feature>
<feature type="domain" description="SEC63" evidence="2">
    <location>
        <begin position="1"/>
        <end position="233"/>
    </location>
</feature>
<feature type="compositionally biased region" description="Basic and acidic residues" evidence="1">
    <location>
        <begin position="244"/>
        <end position="256"/>
    </location>
</feature>
<dbReference type="PANTHER" id="PTHR47835">
    <property type="entry name" value="HFM1, ATP DEPENDENT DNA HELICASE HOMOLOG"/>
    <property type="match status" value="1"/>
</dbReference>
<reference evidence="3" key="1">
    <citation type="submission" date="2019-08" db="EMBL/GenBank/DDBJ databases">
        <title>The genome of the North American firefly Photinus pyralis.</title>
        <authorList>
            <consortium name="Photinus pyralis genome working group"/>
            <person name="Fallon T.R."/>
            <person name="Sander Lower S.E."/>
            <person name="Weng J.-K."/>
        </authorList>
    </citation>
    <scope>NUCLEOTIDE SEQUENCE</scope>
    <source>
        <strain evidence="3">TRF0915ILg1</strain>
        <tissue evidence="3">Whole body</tissue>
    </source>
</reference>
<evidence type="ECO:0000313" key="3">
    <source>
        <dbReference type="EMBL" id="KAF2903956.1"/>
    </source>
</evidence>
<feature type="region of interest" description="Disordered" evidence="1">
    <location>
        <begin position="771"/>
        <end position="795"/>
    </location>
</feature>
<organism evidence="3 4">
    <name type="scientific">Ignelater luminosus</name>
    <name type="common">Cucubano</name>
    <name type="synonym">Pyrophorus luminosus</name>
    <dbReference type="NCBI Taxonomy" id="2038154"/>
    <lineage>
        <taxon>Eukaryota</taxon>
        <taxon>Metazoa</taxon>
        <taxon>Ecdysozoa</taxon>
        <taxon>Arthropoda</taxon>
        <taxon>Hexapoda</taxon>
        <taxon>Insecta</taxon>
        <taxon>Pterygota</taxon>
        <taxon>Neoptera</taxon>
        <taxon>Endopterygota</taxon>
        <taxon>Coleoptera</taxon>
        <taxon>Polyphaga</taxon>
        <taxon>Elateriformia</taxon>
        <taxon>Elateroidea</taxon>
        <taxon>Elateridae</taxon>
        <taxon>Agrypninae</taxon>
        <taxon>Pyrophorini</taxon>
        <taxon>Ignelater</taxon>
    </lineage>
</organism>
<dbReference type="Pfam" id="PF02889">
    <property type="entry name" value="Sec63"/>
    <property type="match status" value="1"/>
</dbReference>
<proteinExistence type="predicted"/>
<dbReference type="OrthoDB" id="5575at2759"/>
<dbReference type="Gene3D" id="1.10.3380.10">
    <property type="entry name" value="Sec63 N-terminal domain-like domain"/>
    <property type="match status" value="1"/>
</dbReference>
<evidence type="ECO:0000259" key="2">
    <source>
        <dbReference type="SMART" id="SM00973"/>
    </source>
</evidence>
<sequence>MKINCIIQAVFGCLQILEQSLVTESQRIMRIGERITKCLAEYLETKGDCYSALLSALILSKCFHTRLWENTPFVSRQLSGIGSAFSSALVNAGKTTFKDILKTNPREIERIIHRKAPMGNTIQDQVAHLPDYELFFEDVLHENNLTVKLIIRLNNADILKVKSSVNVNSCMNLLVGDTNNNIISYEKQLHSHFIENPETVKTFDFPKDYEGQIMAHLISEDWVGFDCNVNFVPSNAKKCTNNNKKQEVPKKREITKPRQNKQPSHIQTFMDTYFKTSKPKNQRKKSETAIKSSTKPRIPKINPISNSNVFKNCTTTKPKNPNDNEENISSTSVTNQEPVNLLTEPKEHQPNEENITSTSFIEQADVHFFDDINIDRLLSSNKTNFVNAPKEDATTAKNHPISSTEDQNDSILQSLIDNSIKEYKKQTDNKSHNNIHSNTPLKYDKGNKHKMTFLPKELNTTNTSLVYSDEFFATARRNNTSDLTQQIDEIPESMFKFTQQVPVKEKRKFRLGKNMNCSINFENSLSGVSFKKSENCTPKEFIHLNFKHTPSKRYRHDPSPPQRPKVADYLNVLFDSDTSSIENDIKTPEKKVKHGDEIGFKIQNFLTPNIQKRRTSDIAAKPNENLQKTLTWRSPLITSPITKYSPNLDNKCIRIGENMSSSVSRPNKSDVTPFRENKSNIRFSISVNNDPLETSTSTSDANSTLKASSLSRPTLKRNMFKSPNTTLLSDQAYLQSLNQTNETLTNAKNNSRAGDELVSTSFLESLGLFQKQSQQKTDKHSQEVKPQVQNLKGRKETTVTDYYSRVIKDTKVKEAGPGLTNRENVKVKNSDVKDCNPPVIASKNRNSGVFQDNCKNLPFMDDHSGDNIEKSKENDLFDITFDFDMDTTVIPQMFGPDIHNISNDRFSNNSLKFGDEQNIFDRKQVKSVFEAPCRRICGRQLTPKDVHLLRPHHGHYNKSFAVPQEPKQISHYYKEQYYSPQDEEIEDHCQCHKCLEKPWKSQALNFSNRMYDCYDHNPSFCRAPQFGCYREAGKSTIRPSMTQNLPFHRSQIDSAEVKKCCNKSLHRNSFSSYSDLNNYAFENIKRPRVPTFQRIPSLQKRCSFHNLDDACSVTHHYNSCHADLPKYYPPDSRFVENEMIYFPGNSKGDKQYVLRRYLDSVEDKQMRVSSEGISRNFDMSRSNNLDFTICPDEMDDI</sequence>
<feature type="compositionally biased region" description="Polar residues" evidence="1">
    <location>
        <begin position="303"/>
        <end position="338"/>
    </location>
</feature>
<dbReference type="InterPro" id="IPR052247">
    <property type="entry name" value="Meiotic_Crossover_Helicase"/>
</dbReference>
<evidence type="ECO:0000256" key="1">
    <source>
        <dbReference type="SAM" id="MobiDB-lite"/>
    </source>
</evidence>
<evidence type="ECO:0000313" key="4">
    <source>
        <dbReference type="Proteomes" id="UP000801492"/>
    </source>
</evidence>
<dbReference type="GO" id="GO:0043138">
    <property type="term" value="F:3'-5' DNA helicase activity"/>
    <property type="evidence" value="ECO:0007669"/>
    <property type="project" value="UniProtKB-EC"/>
</dbReference>
<dbReference type="GO" id="GO:0051321">
    <property type="term" value="P:meiotic cell cycle"/>
    <property type="evidence" value="ECO:0007669"/>
    <property type="project" value="UniProtKB-KW"/>
</dbReference>
<feature type="region of interest" description="Disordered" evidence="1">
    <location>
        <begin position="688"/>
        <end position="720"/>
    </location>
</feature>
<comment type="caution">
    <text evidence="3">The sequence shown here is derived from an EMBL/GenBank/DDBJ whole genome shotgun (WGS) entry which is preliminary data.</text>
</comment>
<dbReference type="SMART" id="SM00973">
    <property type="entry name" value="Sec63"/>
    <property type="match status" value="1"/>
</dbReference>
<dbReference type="AlphaFoldDB" id="A0A8K0DGU6"/>
<feature type="compositionally biased region" description="Polar residues" evidence="1">
    <location>
        <begin position="395"/>
        <end position="410"/>
    </location>
</feature>
<dbReference type="EMBL" id="VTPC01000891">
    <property type="protein sequence ID" value="KAF2903956.1"/>
    <property type="molecule type" value="Genomic_DNA"/>
</dbReference>
<feature type="compositionally biased region" description="Polar residues" evidence="1">
    <location>
        <begin position="688"/>
        <end position="712"/>
    </location>
</feature>
<dbReference type="PANTHER" id="PTHR47835:SF3">
    <property type="entry name" value="HELICASE FOR MEIOSIS 1"/>
    <property type="match status" value="1"/>
</dbReference>
<feature type="region of interest" description="Disordered" evidence="1">
    <location>
        <begin position="240"/>
        <end position="338"/>
    </location>
</feature>
<name>A0A8K0DGU6_IGNLU</name>
<feature type="region of interest" description="Disordered" evidence="1">
    <location>
        <begin position="425"/>
        <end position="447"/>
    </location>
</feature>
<gene>
    <name evidence="3" type="ORF">ILUMI_02218</name>
</gene>
<accession>A0A8K0DGU6</accession>
<dbReference type="SUPFAM" id="SSF158702">
    <property type="entry name" value="Sec63 N-terminal domain-like"/>
    <property type="match status" value="1"/>
</dbReference>
<dbReference type="GO" id="GO:0016787">
    <property type="term" value="F:hydrolase activity"/>
    <property type="evidence" value="ECO:0007669"/>
    <property type="project" value="UniProtKB-KW"/>
</dbReference>
<dbReference type="Proteomes" id="UP000801492">
    <property type="component" value="Unassembled WGS sequence"/>
</dbReference>
<feature type="compositionally biased region" description="Polar residues" evidence="1">
    <location>
        <begin position="260"/>
        <end position="270"/>
    </location>
</feature>
<protein>
    <recommendedName>
        <fullName evidence="2">SEC63 domain-containing protein</fullName>
    </recommendedName>
</protein>
<dbReference type="InterPro" id="IPR004179">
    <property type="entry name" value="Sec63-dom"/>
</dbReference>
<keyword evidence="4" id="KW-1185">Reference proteome</keyword>